<accession>A0A8H6CLA9</accession>
<evidence type="ECO:0000313" key="3">
    <source>
        <dbReference type="Proteomes" id="UP000593566"/>
    </source>
</evidence>
<feature type="chain" id="PRO_5034477493" evidence="1">
    <location>
        <begin position="23"/>
        <end position="196"/>
    </location>
</feature>
<gene>
    <name evidence="2" type="ORF">HO133_009599</name>
</gene>
<dbReference type="GeneID" id="59337994"/>
<dbReference type="AlphaFoldDB" id="A0A8H6CLA9"/>
<proteinExistence type="predicted"/>
<dbReference type="RefSeq" id="XP_037154308.1">
    <property type="nucleotide sequence ID" value="XM_037300460.1"/>
</dbReference>
<evidence type="ECO:0000313" key="2">
    <source>
        <dbReference type="EMBL" id="KAF6225599.1"/>
    </source>
</evidence>
<organism evidence="2 3">
    <name type="scientific">Letharia lupina</name>
    <dbReference type="NCBI Taxonomy" id="560253"/>
    <lineage>
        <taxon>Eukaryota</taxon>
        <taxon>Fungi</taxon>
        <taxon>Dikarya</taxon>
        <taxon>Ascomycota</taxon>
        <taxon>Pezizomycotina</taxon>
        <taxon>Lecanoromycetes</taxon>
        <taxon>OSLEUM clade</taxon>
        <taxon>Lecanoromycetidae</taxon>
        <taxon>Lecanorales</taxon>
        <taxon>Lecanorineae</taxon>
        <taxon>Parmeliaceae</taxon>
        <taxon>Letharia</taxon>
    </lineage>
</organism>
<name>A0A8H6CLA9_9LECA</name>
<evidence type="ECO:0000256" key="1">
    <source>
        <dbReference type="SAM" id="SignalP"/>
    </source>
</evidence>
<dbReference type="EMBL" id="JACCJB010000007">
    <property type="protein sequence ID" value="KAF6225599.1"/>
    <property type="molecule type" value="Genomic_DNA"/>
</dbReference>
<dbReference type="Proteomes" id="UP000593566">
    <property type="component" value="Unassembled WGS sequence"/>
</dbReference>
<protein>
    <submittedName>
        <fullName evidence="2">Uncharacterized protein</fullName>
    </submittedName>
</protein>
<keyword evidence="1" id="KW-0732">Signal</keyword>
<comment type="caution">
    <text evidence="2">The sequence shown here is derived from an EMBL/GenBank/DDBJ whole genome shotgun (WGS) entry which is preliminary data.</text>
</comment>
<sequence>MFVQKFVSLALRLHVLSTIALTASLPAHVFSPALVSSLSLQSNSTLPINITLLDTSSSSSSSSNNLPIDPLLLRTPESTVFLKVHGYGPRLPPQSTYRTLRKAVDDVLSHIREDPSEGKTPMEHLPQGYFYGTFDVELSLRPKEAMTWGMWGDTLRGLRRFGETWEFVGLAFDVLVRGEGEEETKWVGSGQLEGIA</sequence>
<reference evidence="2 3" key="1">
    <citation type="journal article" date="2020" name="Genomics">
        <title>Complete, high-quality genomes from long-read metagenomic sequencing of two wolf lichen thalli reveals enigmatic genome architecture.</title>
        <authorList>
            <person name="McKenzie S.K."/>
            <person name="Walston R.F."/>
            <person name="Allen J.L."/>
        </authorList>
    </citation>
    <scope>NUCLEOTIDE SEQUENCE [LARGE SCALE GENOMIC DNA]</scope>
    <source>
        <strain evidence="2">WasteWater1</strain>
    </source>
</reference>
<keyword evidence="3" id="KW-1185">Reference proteome</keyword>
<feature type="signal peptide" evidence="1">
    <location>
        <begin position="1"/>
        <end position="22"/>
    </location>
</feature>